<name>A0A5V0SYK4_SALER</name>
<protein>
    <recommendedName>
        <fullName evidence="3">Leucine-rich repeat domain-containing protein</fullName>
    </recommendedName>
</protein>
<dbReference type="PANTHER" id="PTHR24373">
    <property type="entry name" value="SLIT RELATED LEUCINE-RICH REPEAT NEURONAL PROTEIN"/>
    <property type="match status" value="1"/>
</dbReference>
<evidence type="ECO:0000313" key="2">
    <source>
        <dbReference type="EMBL" id="EBS8259250.1"/>
    </source>
</evidence>
<reference evidence="2" key="1">
    <citation type="submission" date="2018-07" db="EMBL/GenBank/DDBJ databases">
        <authorList>
            <consortium name="PulseNet: The National Subtyping Network for Foodborne Disease Surveillance"/>
            <person name="Tarr C.L."/>
            <person name="Trees E."/>
            <person name="Katz L.S."/>
            <person name="Carleton-Romer H.A."/>
            <person name="Stroika S."/>
            <person name="Kucerova Z."/>
            <person name="Roache K.F."/>
            <person name="Sabol A.L."/>
            <person name="Besser J."/>
            <person name="Gerner-Smidt P."/>
        </authorList>
    </citation>
    <scope>NUCLEOTIDE SEQUENCE</scope>
    <source>
        <strain evidence="2">PNUSAS016316</strain>
    </source>
</reference>
<accession>A0A5V0SYK4</accession>
<dbReference type="EMBL" id="AAGWTA010000031">
    <property type="protein sequence ID" value="EBS8259250.1"/>
    <property type="molecule type" value="Genomic_DNA"/>
</dbReference>
<dbReference type="SUPFAM" id="SSF52058">
    <property type="entry name" value="L domain-like"/>
    <property type="match status" value="1"/>
</dbReference>
<dbReference type="PANTHER" id="PTHR24373:SF370">
    <property type="entry name" value="FISH-LIPS, ISOFORM E"/>
    <property type="match status" value="1"/>
</dbReference>
<evidence type="ECO:0000256" key="1">
    <source>
        <dbReference type="ARBA" id="ARBA00022729"/>
    </source>
</evidence>
<comment type="caution">
    <text evidence="2">The sequence shown here is derived from an EMBL/GenBank/DDBJ whole genome shotgun (WGS) entry which is preliminary data.</text>
</comment>
<keyword evidence="1" id="KW-0732">Signal</keyword>
<proteinExistence type="predicted"/>
<dbReference type="InterPro" id="IPR032675">
    <property type="entry name" value="LRR_dom_sf"/>
</dbReference>
<dbReference type="InterPro" id="IPR050328">
    <property type="entry name" value="Dev_Immune_Receptor"/>
</dbReference>
<dbReference type="AlphaFoldDB" id="A0A5V0SYK4"/>
<gene>
    <name evidence="2" type="ORF">CEZ54_19440</name>
</gene>
<dbReference type="GO" id="GO:0005615">
    <property type="term" value="C:extracellular space"/>
    <property type="evidence" value="ECO:0007669"/>
    <property type="project" value="TreeGrafter"/>
</dbReference>
<evidence type="ECO:0008006" key="3">
    <source>
        <dbReference type="Google" id="ProtNLM"/>
    </source>
</evidence>
<sequence length="270" mass="28868">MFDLIKHLVKNDIQHTVSDNGNITVTNDLDLEDVSCVDTLPDNLTVGGGLNLRGTSITALPDNLTVGDWLDLSGTSITALPDNLTVGGGLYLSGTSITALPDNLTVGDWLDLRGTSITALPDNLTVGDWLDLRGTSITALPDNLTVGDWLDLRGTSITALPDNLTVGGGLYLSGTSITALPDHFSCNSLYLEAERISNIAYRKNCGYSSRTIFAAWTGKEFRIAAGCFFGSIEQFEQAVDDKYDGDAAEAYKKAARDCVAELTVKLNPKD</sequence>
<dbReference type="GO" id="GO:0031012">
    <property type="term" value="C:extracellular matrix"/>
    <property type="evidence" value="ECO:0007669"/>
    <property type="project" value="TreeGrafter"/>
</dbReference>
<dbReference type="Gene3D" id="3.80.10.10">
    <property type="entry name" value="Ribonuclease Inhibitor"/>
    <property type="match status" value="1"/>
</dbReference>
<organism evidence="2">
    <name type="scientific">Salmonella enterica</name>
    <name type="common">Salmonella choleraesuis</name>
    <dbReference type="NCBI Taxonomy" id="28901"/>
    <lineage>
        <taxon>Bacteria</taxon>
        <taxon>Pseudomonadati</taxon>
        <taxon>Pseudomonadota</taxon>
        <taxon>Gammaproteobacteria</taxon>
        <taxon>Enterobacterales</taxon>
        <taxon>Enterobacteriaceae</taxon>
        <taxon>Salmonella</taxon>
    </lineage>
</organism>